<evidence type="ECO:0000313" key="3">
    <source>
        <dbReference type="Proteomes" id="UP000308092"/>
    </source>
</evidence>
<keyword evidence="3" id="KW-1185">Reference proteome</keyword>
<name>A0A4S3J9L3_9EURO</name>
<comment type="caution">
    <text evidence="2">The sequence shown here is derived from an EMBL/GenBank/DDBJ whole genome shotgun (WGS) entry which is preliminary data.</text>
</comment>
<dbReference type="Proteomes" id="UP000308092">
    <property type="component" value="Unassembled WGS sequence"/>
</dbReference>
<gene>
    <name evidence="2" type="ORF">EYZ11_008770</name>
</gene>
<proteinExistence type="predicted"/>
<evidence type="ECO:0000313" key="2">
    <source>
        <dbReference type="EMBL" id="THC91763.1"/>
    </source>
</evidence>
<evidence type="ECO:0000256" key="1">
    <source>
        <dbReference type="SAM" id="MobiDB-lite"/>
    </source>
</evidence>
<protein>
    <submittedName>
        <fullName evidence="2">Uncharacterized protein</fullName>
    </submittedName>
</protein>
<feature type="region of interest" description="Disordered" evidence="1">
    <location>
        <begin position="1"/>
        <end position="38"/>
    </location>
</feature>
<sequence length="92" mass="9929">MIATKGGVVKCDAESPKQMDPRASGHEKLPNGAQSSMVEKGAEIDLSPESVQLILAYGSQPNSVQYDMLPEWGEDYEIFGPRHKCIAAYGSS</sequence>
<accession>A0A4S3J9L3</accession>
<dbReference type="EMBL" id="SOSA01000386">
    <property type="protein sequence ID" value="THC91763.1"/>
    <property type="molecule type" value="Genomic_DNA"/>
</dbReference>
<feature type="compositionally biased region" description="Basic and acidic residues" evidence="1">
    <location>
        <begin position="11"/>
        <end position="29"/>
    </location>
</feature>
<dbReference type="VEuPathDB" id="FungiDB:EYZ11_008770"/>
<reference evidence="2 3" key="1">
    <citation type="submission" date="2019-03" db="EMBL/GenBank/DDBJ databases">
        <title>The genome sequence of a newly discovered highly antifungal drug resistant Aspergillus species, Aspergillus tanneri NIH 1004.</title>
        <authorList>
            <person name="Mounaud S."/>
            <person name="Singh I."/>
            <person name="Joardar V."/>
            <person name="Pakala S."/>
            <person name="Pakala S."/>
            <person name="Venepally P."/>
            <person name="Hoover J."/>
            <person name="Nierman W."/>
            <person name="Chung J."/>
            <person name="Losada L."/>
        </authorList>
    </citation>
    <scope>NUCLEOTIDE SEQUENCE [LARGE SCALE GENOMIC DNA]</scope>
    <source>
        <strain evidence="2 3">NIH1004</strain>
    </source>
</reference>
<organism evidence="2 3">
    <name type="scientific">Aspergillus tanneri</name>
    <dbReference type="NCBI Taxonomy" id="1220188"/>
    <lineage>
        <taxon>Eukaryota</taxon>
        <taxon>Fungi</taxon>
        <taxon>Dikarya</taxon>
        <taxon>Ascomycota</taxon>
        <taxon>Pezizomycotina</taxon>
        <taxon>Eurotiomycetes</taxon>
        <taxon>Eurotiomycetidae</taxon>
        <taxon>Eurotiales</taxon>
        <taxon>Aspergillaceae</taxon>
        <taxon>Aspergillus</taxon>
        <taxon>Aspergillus subgen. Circumdati</taxon>
    </lineage>
</organism>
<dbReference type="AlphaFoldDB" id="A0A4S3J9L3"/>